<proteinExistence type="predicted"/>
<protein>
    <submittedName>
        <fullName evidence="1">Uncharacterized protein</fullName>
    </submittedName>
</protein>
<dbReference type="InParanoid" id="G2XUB1"/>
<evidence type="ECO:0000313" key="2">
    <source>
        <dbReference type="Proteomes" id="UP000008177"/>
    </source>
</evidence>
<gene>
    <name evidence="1" type="ORF">BofuT4_uP060000.1</name>
</gene>
<dbReference type="AlphaFoldDB" id="G2XUB1"/>
<organism evidence="1 2">
    <name type="scientific">Botryotinia fuckeliana (strain T4)</name>
    <name type="common">Noble rot fungus</name>
    <name type="synonym">Botrytis cinerea</name>
    <dbReference type="NCBI Taxonomy" id="999810"/>
    <lineage>
        <taxon>Eukaryota</taxon>
        <taxon>Fungi</taxon>
        <taxon>Dikarya</taxon>
        <taxon>Ascomycota</taxon>
        <taxon>Pezizomycotina</taxon>
        <taxon>Leotiomycetes</taxon>
        <taxon>Helotiales</taxon>
        <taxon>Sclerotiniaceae</taxon>
        <taxon>Botrytis</taxon>
    </lineage>
</organism>
<sequence length="72" mass="8350">MYQKLTSGPKRFMKDQRARAICISWRSCASKVKGSVLYTFPSRKIFKPGLFTFQIARQMELVGKLDPLCSFR</sequence>
<dbReference type="EMBL" id="FQ790269">
    <property type="protein sequence ID" value="CCD44053.1"/>
    <property type="molecule type" value="Genomic_DNA"/>
</dbReference>
<accession>G2XUB1</accession>
<evidence type="ECO:0000313" key="1">
    <source>
        <dbReference type="EMBL" id="CCD44053.1"/>
    </source>
</evidence>
<dbReference type="Proteomes" id="UP000008177">
    <property type="component" value="Unplaced contigs"/>
</dbReference>
<name>G2XUB1_BOTF4</name>
<dbReference type="HOGENOM" id="CLU_2721905_0_0_1"/>
<reference evidence="2" key="1">
    <citation type="journal article" date="2011" name="PLoS Genet.">
        <title>Genomic analysis of the necrotrophic fungal pathogens Sclerotinia sclerotiorum and Botrytis cinerea.</title>
        <authorList>
            <person name="Amselem J."/>
            <person name="Cuomo C.A."/>
            <person name="van Kan J.A."/>
            <person name="Viaud M."/>
            <person name="Benito E.P."/>
            <person name="Couloux A."/>
            <person name="Coutinho P.M."/>
            <person name="de Vries R.P."/>
            <person name="Dyer P.S."/>
            <person name="Fillinger S."/>
            <person name="Fournier E."/>
            <person name="Gout L."/>
            <person name="Hahn M."/>
            <person name="Kohn L."/>
            <person name="Lapalu N."/>
            <person name="Plummer K.M."/>
            <person name="Pradier J.M."/>
            <person name="Quevillon E."/>
            <person name="Sharon A."/>
            <person name="Simon A."/>
            <person name="ten Have A."/>
            <person name="Tudzynski B."/>
            <person name="Tudzynski P."/>
            <person name="Wincker P."/>
            <person name="Andrew M."/>
            <person name="Anthouard V."/>
            <person name="Beever R.E."/>
            <person name="Beffa R."/>
            <person name="Benoit I."/>
            <person name="Bouzid O."/>
            <person name="Brault B."/>
            <person name="Chen Z."/>
            <person name="Choquer M."/>
            <person name="Collemare J."/>
            <person name="Cotton P."/>
            <person name="Danchin E.G."/>
            <person name="Da Silva C."/>
            <person name="Gautier A."/>
            <person name="Giraud C."/>
            <person name="Giraud T."/>
            <person name="Gonzalez C."/>
            <person name="Grossetete S."/>
            <person name="Guldener U."/>
            <person name="Henrissat B."/>
            <person name="Howlett B.J."/>
            <person name="Kodira C."/>
            <person name="Kretschmer M."/>
            <person name="Lappartient A."/>
            <person name="Leroch M."/>
            <person name="Levis C."/>
            <person name="Mauceli E."/>
            <person name="Neuveglise C."/>
            <person name="Oeser B."/>
            <person name="Pearson M."/>
            <person name="Poulain J."/>
            <person name="Poussereau N."/>
            <person name="Quesneville H."/>
            <person name="Rascle C."/>
            <person name="Schumacher J."/>
            <person name="Segurens B."/>
            <person name="Sexton A."/>
            <person name="Silva E."/>
            <person name="Sirven C."/>
            <person name="Soanes D.M."/>
            <person name="Talbot N.J."/>
            <person name="Templeton M."/>
            <person name="Yandava C."/>
            <person name="Yarden O."/>
            <person name="Zeng Q."/>
            <person name="Rollins J.A."/>
            <person name="Lebrun M.H."/>
            <person name="Dickman M."/>
        </authorList>
    </citation>
    <scope>NUCLEOTIDE SEQUENCE [LARGE SCALE GENOMIC DNA]</scope>
    <source>
        <strain evidence="2">T4</strain>
    </source>
</reference>